<protein>
    <recommendedName>
        <fullName evidence="2">Reverse transcriptase domain-containing protein</fullName>
    </recommendedName>
</protein>
<dbReference type="InterPro" id="IPR000477">
    <property type="entry name" value="RT_dom"/>
</dbReference>
<dbReference type="Pfam" id="PF00078">
    <property type="entry name" value="RVT_1"/>
    <property type="match status" value="1"/>
</dbReference>
<dbReference type="InterPro" id="IPR053134">
    <property type="entry name" value="RNA-dir_DNA_polymerase"/>
</dbReference>
<dbReference type="FunFam" id="3.30.70.270:FF:000115">
    <property type="entry name" value="Polyprotein of retroviral origin, putative"/>
    <property type="match status" value="1"/>
</dbReference>
<dbReference type="PANTHER" id="PTHR24559:SF444">
    <property type="entry name" value="REVERSE TRANSCRIPTASE DOMAIN-CONTAINING PROTEIN"/>
    <property type="match status" value="1"/>
</dbReference>
<evidence type="ECO:0000313" key="3">
    <source>
        <dbReference type="EMBL" id="WVZ63406.1"/>
    </source>
</evidence>
<dbReference type="CDD" id="cd01647">
    <property type="entry name" value="RT_LTR"/>
    <property type="match status" value="1"/>
</dbReference>
<dbReference type="InterPro" id="IPR041577">
    <property type="entry name" value="RT_RNaseH_2"/>
</dbReference>
<dbReference type="EMBL" id="CP144747">
    <property type="protein sequence ID" value="WVZ63406.1"/>
    <property type="molecule type" value="Genomic_DNA"/>
</dbReference>
<dbReference type="Gene3D" id="3.10.10.10">
    <property type="entry name" value="HIV Type 1 Reverse Transcriptase, subunit A, domain 1"/>
    <property type="match status" value="1"/>
</dbReference>
<dbReference type="SUPFAM" id="SSF56672">
    <property type="entry name" value="DNA/RNA polymerases"/>
    <property type="match status" value="1"/>
</dbReference>
<dbReference type="InterPro" id="IPR043502">
    <property type="entry name" value="DNA/RNA_pol_sf"/>
</dbReference>
<dbReference type="Gene3D" id="3.30.70.270">
    <property type="match status" value="2"/>
</dbReference>
<dbReference type="PANTHER" id="PTHR24559">
    <property type="entry name" value="TRANSPOSON TY3-I GAG-POL POLYPROTEIN"/>
    <property type="match status" value="1"/>
</dbReference>
<keyword evidence="4" id="KW-1185">Reference proteome</keyword>
<dbReference type="InterPro" id="IPR043128">
    <property type="entry name" value="Rev_trsase/Diguanyl_cyclase"/>
</dbReference>
<evidence type="ECO:0000259" key="2">
    <source>
        <dbReference type="PROSITE" id="PS50878"/>
    </source>
</evidence>
<evidence type="ECO:0000256" key="1">
    <source>
        <dbReference type="SAM" id="MobiDB-lite"/>
    </source>
</evidence>
<evidence type="ECO:0000313" key="4">
    <source>
        <dbReference type="Proteomes" id="UP001341281"/>
    </source>
</evidence>
<organism evidence="3 4">
    <name type="scientific">Paspalum notatum var. saurae</name>
    <dbReference type="NCBI Taxonomy" id="547442"/>
    <lineage>
        <taxon>Eukaryota</taxon>
        <taxon>Viridiplantae</taxon>
        <taxon>Streptophyta</taxon>
        <taxon>Embryophyta</taxon>
        <taxon>Tracheophyta</taxon>
        <taxon>Spermatophyta</taxon>
        <taxon>Magnoliopsida</taxon>
        <taxon>Liliopsida</taxon>
        <taxon>Poales</taxon>
        <taxon>Poaceae</taxon>
        <taxon>PACMAD clade</taxon>
        <taxon>Panicoideae</taxon>
        <taxon>Andropogonodae</taxon>
        <taxon>Paspaleae</taxon>
        <taxon>Paspalinae</taxon>
        <taxon>Paspalum</taxon>
    </lineage>
</organism>
<dbReference type="Pfam" id="PF17919">
    <property type="entry name" value="RT_RNaseH_2"/>
    <property type="match status" value="1"/>
</dbReference>
<dbReference type="Proteomes" id="UP001341281">
    <property type="component" value="Chromosome 03"/>
</dbReference>
<dbReference type="AlphaFoldDB" id="A0AAQ3SZ82"/>
<proteinExistence type="predicted"/>
<sequence>MVRYENQKLRAWVAHGMEPVEEEPEFTERFRAHHVPAGVMSLKKEEFLALTQGTRSVSEYRDKFLQLSRYCLEEVNTDPKKQHRFLKGLVDPLRYQLMNHTFPNCQHLIDRAIVTENTRREMEEKKRKQRAQQSSSNTRPRVVSEFPDVFPDLLPGMPPERDIEFSIELVPGTAPIYKKACRIAGVELLEVKKQIDELLEKGFICKSTSPWASPVLLTEKKDGTLRMCVDYRGLNAIMVKNKYPLSQIEDLFDQLKGACVFSKIDLRSGYHQLRIRPSDIPKTAFISRYGLYEYTVMSFGLTNAPAFFMYMMNSVFLEYLDKFVVIFIDDILIYSKTEEENEEHLRLVLQKHREHKLCAKLSKCDFWIAEVKFLGHVISNDGIAVDQSKVFEVQNWKIPGDVKEIRSFLGLAGYYQRFIEGFSKIAKPMTALLEKNIKFQWTSACEKAFEELKKRLTTAPVLTFPDMHKPFSVSCDASRLGFECVLMQEGKSIRDLILKEAHETVYSIHPGSEKMYQDLKQKF</sequence>
<reference evidence="3 4" key="1">
    <citation type="submission" date="2024-02" db="EMBL/GenBank/DDBJ databases">
        <title>High-quality chromosome-scale genome assembly of Pensacola bahiagrass (Paspalum notatum Flugge var. saurae).</title>
        <authorList>
            <person name="Vega J.M."/>
            <person name="Podio M."/>
            <person name="Orjuela J."/>
            <person name="Siena L.A."/>
            <person name="Pessino S.C."/>
            <person name="Combes M.C."/>
            <person name="Mariac C."/>
            <person name="Albertini E."/>
            <person name="Pupilli F."/>
            <person name="Ortiz J.P.A."/>
            <person name="Leblanc O."/>
        </authorList>
    </citation>
    <scope>NUCLEOTIDE SEQUENCE [LARGE SCALE GENOMIC DNA]</scope>
    <source>
        <strain evidence="3">R1</strain>
        <tissue evidence="3">Leaf</tissue>
    </source>
</reference>
<accession>A0AAQ3SZ82</accession>
<feature type="domain" description="Reverse transcriptase" evidence="2">
    <location>
        <begin position="199"/>
        <end position="378"/>
    </location>
</feature>
<dbReference type="PROSITE" id="PS50878">
    <property type="entry name" value="RT_POL"/>
    <property type="match status" value="1"/>
</dbReference>
<dbReference type="Pfam" id="PF03732">
    <property type="entry name" value="Retrotrans_gag"/>
    <property type="match status" value="1"/>
</dbReference>
<dbReference type="InterPro" id="IPR005162">
    <property type="entry name" value="Retrotrans_gag_dom"/>
</dbReference>
<name>A0AAQ3SZ82_PASNO</name>
<feature type="region of interest" description="Disordered" evidence="1">
    <location>
        <begin position="119"/>
        <end position="141"/>
    </location>
</feature>
<gene>
    <name evidence="3" type="ORF">U9M48_013041</name>
</gene>